<dbReference type="NCBIfam" id="NF000222">
    <property type="entry name" value="FosX"/>
    <property type="match status" value="1"/>
</dbReference>
<evidence type="ECO:0000313" key="3">
    <source>
        <dbReference type="EMBL" id="GGC92930.1"/>
    </source>
</evidence>
<gene>
    <name evidence="3" type="primary">fosX</name>
    <name evidence="3" type="ORF">GCM10011573_23170</name>
</gene>
<dbReference type="PANTHER" id="PTHR36113">
    <property type="entry name" value="LYASE, PUTATIVE-RELATED-RELATED"/>
    <property type="match status" value="1"/>
</dbReference>
<accession>A0ABQ1P8X6</accession>
<feature type="domain" description="VOC" evidence="2">
    <location>
        <begin position="3"/>
        <end position="121"/>
    </location>
</feature>
<dbReference type="SUPFAM" id="SSF54593">
    <property type="entry name" value="Glyoxalase/Bleomycin resistance protein/Dihydroxybiphenyl dioxygenase"/>
    <property type="match status" value="1"/>
</dbReference>
<dbReference type="InterPro" id="IPR004360">
    <property type="entry name" value="Glyas_Fos-R_dOase_dom"/>
</dbReference>
<dbReference type="PANTHER" id="PTHR36113:SF6">
    <property type="entry name" value="FOSFOMYCIN RESISTANCE PROTEIN FOSX"/>
    <property type="match status" value="1"/>
</dbReference>
<protein>
    <submittedName>
        <fullName evidence="3">Fosfomycin resistance protein FosX</fullName>
    </submittedName>
</protein>
<dbReference type="InterPro" id="IPR029068">
    <property type="entry name" value="Glyas_Bleomycin-R_OHBP_Dase"/>
</dbReference>
<dbReference type="Pfam" id="PF00903">
    <property type="entry name" value="Glyoxalase"/>
    <property type="match status" value="1"/>
</dbReference>
<dbReference type="InterPro" id="IPR037523">
    <property type="entry name" value="VOC_core"/>
</dbReference>
<proteinExistence type="predicted"/>
<dbReference type="Proteomes" id="UP000630615">
    <property type="component" value="Unassembled WGS sequence"/>
</dbReference>
<reference evidence="4" key="1">
    <citation type="journal article" date="2019" name="Int. J. Syst. Evol. Microbiol.">
        <title>The Global Catalogue of Microorganisms (GCM) 10K type strain sequencing project: providing services to taxonomists for standard genome sequencing and annotation.</title>
        <authorList>
            <consortium name="The Broad Institute Genomics Platform"/>
            <consortium name="The Broad Institute Genome Sequencing Center for Infectious Disease"/>
            <person name="Wu L."/>
            <person name="Ma J."/>
        </authorList>
    </citation>
    <scope>NUCLEOTIDE SEQUENCE [LARGE SCALE GENOMIC DNA]</scope>
    <source>
        <strain evidence="4">CGMCC 1.15942</strain>
    </source>
</reference>
<keyword evidence="1" id="KW-0479">Metal-binding</keyword>
<dbReference type="Gene3D" id="3.10.180.10">
    <property type="entry name" value="2,3-Dihydroxybiphenyl 1,2-Dioxygenase, domain 1"/>
    <property type="match status" value="1"/>
</dbReference>
<comment type="caution">
    <text evidence="3">The sequence shown here is derived from an EMBL/GenBank/DDBJ whole genome shotgun (WGS) entry which is preliminary data.</text>
</comment>
<sequence>MQAISHMTFIVQDLKKATQFFEQIFDAKEVYSSGDETFSIAREKFFLIGDLWIAIMEGESLPTRTYDHIAFKIEEGEYELYLERIERLGLDIRKGRTRVEGEANSIYFYDFDNHLFELHTGTLEERLKQYHKKSVRIE</sequence>
<dbReference type="PROSITE" id="PS51819">
    <property type="entry name" value="VOC"/>
    <property type="match status" value="1"/>
</dbReference>
<dbReference type="RefSeq" id="WP_088269933.1">
    <property type="nucleotide sequence ID" value="NZ_BMKI01000005.1"/>
</dbReference>
<evidence type="ECO:0000256" key="1">
    <source>
        <dbReference type="ARBA" id="ARBA00022723"/>
    </source>
</evidence>
<organism evidence="3 4">
    <name type="scientific">Enterococcus wangshanyuanii</name>
    <dbReference type="NCBI Taxonomy" id="2005703"/>
    <lineage>
        <taxon>Bacteria</taxon>
        <taxon>Bacillati</taxon>
        <taxon>Bacillota</taxon>
        <taxon>Bacilli</taxon>
        <taxon>Lactobacillales</taxon>
        <taxon>Enterococcaceae</taxon>
        <taxon>Enterococcus</taxon>
    </lineage>
</organism>
<dbReference type="EMBL" id="BMKI01000005">
    <property type="protein sequence ID" value="GGC92930.1"/>
    <property type="molecule type" value="Genomic_DNA"/>
</dbReference>
<evidence type="ECO:0000313" key="4">
    <source>
        <dbReference type="Proteomes" id="UP000630615"/>
    </source>
</evidence>
<evidence type="ECO:0000259" key="2">
    <source>
        <dbReference type="PROSITE" id="PS51819"/>
    </source>
</evidence>
<name>A0ABQ1P8X6_9ENTE</name>
<dbReference type="InterPro" id="IPR051332">
    <property type="entry name" value="Fosfomycin_Res_Enzymes"/>
</dbReference>
<keyword evidence="4" id="KW-1185">Reference proteome</keyword>